<accession>A0A1Y5IMR2</accession>
<reference evidence="2" key="1">
    <citation type="submission" date="2017-04" db="EMBL/GenBank/DDBJ databases">
        <title>Population genomics of picophytoplankton unveils novel chromosome hypervariability.</title>
        <authorList>
            <consortium name="DOE Joint Genome Institute"/>
            <person name="Blanc-Mathieu R."/>
            <person name="Krasovec M."/>
            <person name="Hebrard M."/>
            <person name="Yau S."/>
            <person name="Desgranges E."/>
            <person name="Martin J."/>
            <person name="Schackwitz W."/>
            <person name="Kuo A."/>
            <person name="Salin G."/>
            <person name="Donnadieu C."/>
            <person name="Desdevises Y."/>
            <person name="Sanchez-Ferandin S."/>
            <person name="Moreau H."/>
            <person name="Rivals E."/>
            <person name="Grigoriev I.V."/>
            <person name="Grimsley N."/>
            <person name="Eyre-Walker A."/>
            <person name="Piganeau G."/>
        </authorList>
    </citation>
    <scope>NUCLEOTIDE SEQUENCE [LARGE SCALE GENOMIC DNA]</scope>
    <source>
        <strain evidence="2">RCC 1115</strain>
    </source>
</reference>
<sequence>MIEELEAYARESKVDDLFRDMMTGCFKTRPSSPATYILEYLASSHPEESLEHARAFKCTGHGRLRHRYCRGRCDHTMRRSREGDARGNRRGASHDGRERRI</sequence>
<proteinExistence type="predicted"/>
<dbReference type="EMBL" id="KZ155774">
    <property type="protein sequence ID" value="OUS48245.1"/>
    <property type="molecule type" value="Genomic_DNA"/>
</dbReference>
<evidence type="ECO:0000313" key="2">
    <source>
        <dbReference type="EMBL" id="OUS48245.1"/>
    </source>
</evidence>
<feature type="region of interest" description="Disordered" evidence="1">
    <location>
        <begin position="78"/>
        <end position="101"/>
    </location>
</feature>
<dbReference type="AlphaFoldDB" id="A0A1Y5IMR2"/>
<protein>
    <submittedName>
        <fullName evidence="2">Uncharacterized protein</fullName>
    </submittedName>
</protein>
<dbReference type="SUPFAM" id="SSF47391">
    <property type="entry name" value="Dimerization-anchoring domain of cAMP-dependent PK regulatory subunit"/>
    <property type="match status" value="1"/>
</dbReference>
<organism evidence="2">
    <name type="scientific">Ostreococcus tauri</name>
    <name type="common">Marine green alga</name>
    <dbReference type="NCBI Taxonomy" id="70448"/>
    <lineage>
        <taxon>Eukaryota</taxon>
        <taxon>Viridiplantae</taxon>
        <taxon>Chlorophyta</taxon>
        <taxon>Mamiellophyceae</taxon>
        <taxon>Mamiellales</taxon>
        <taxon>Bathycoccaceae</taxon>
        <taxon>Ostreococcus</taxon>
    </lineage>
</organism>
<gene>
    <name evidence="2" type="ORF">BE221DRAFT_68321</name>
</gene>
<name>A0A1Y5IMR2_OSTTA</name>
<dbReference type="Proteomes" id="UP000195557">
    <property type="component" value="Unassembled WGS sequence"/>
</dbReference>
<evidence type="ECO:0000256" key="1">
    <source>
        <dbReference type="SAM" id="MobiDB-lite"/>
    </source>
</evidence>